<keyword evidence="6" id="KW-0812">Transmembrane</keyword>
<keyword evidence="12" id="KW-0564">Palmitate</keyword>
<feature type="signal peptide" evidence="15">
    <location>
        <begin position="1"/>
        <end position="24"/>
    </location>
</feature>
<evidence type="ECO:0000313" key="19">
    <source>
        <dbReference type="Proteomes" id="UP000006683"/>
    </source>
</evidence>
<evidence type="ECO:0000256" key="5">
    <source>
        <dbReference type="ARBA" id="ARBA00022597"/>
    </source>
</evidence>
<dbReference type="AlphaFoldDB" id="E1SW38"/>
<dbReference type="OrthoDB" id="9808421at2"/>
<keyword evidence="14" id="KW-0449">Lipoprotein</keyword>
<feature type="domain" description="Polysaccharide export protein N-terminal" evidence="16">
    <location>
        <begin position="74"/>
        <end position="146"/>
    </location>
</feature>
<dbReference type="KEGG" id="fbl:Fbal_0124"/>
<dbReference type="HOGENOM" id="CLU_038343_3_0_6"/>
<gene>
    <name evidence="18" type="ordered locus">Fbal_0124</name>
</gene>
<reference evidence="18 19" key="1">
    <citation type="journal article" date="2010" name="Stand. Genomic Sci.">
        <title>Complete genome sequence of Ferrimonas balearica type strain (PAT).</title>
        <authorList>
            <person name="Nolan M."/>
            <person name="Sikorski J."/>
            <person name="Davenport K."/>
            <person name="Lucas S."/>
            <person name="Glavina Del Rio T."/>
            <person name="Tice H."/>
            <person name="Cheng J."/>
            <person name="Goodwin L."/>
            <person name="Pitluck S."/>
            <person name="Liolios K."/>
            <person name="Ivanova N."/>
            <person name="Mavromatis K."/>
            <person name="Ovchinnikova G."/>
            <person name="Pati A."/>
            <person name="Chen A."/>
            <person name="Palaniappan K."/>
            <person name="Land M."/>
            <person name="Hauser L."/>
            <person name="Chang Y."/>
            <person name="Jeffries C."/>
            <person name="Tapia R."/>
            <person name="Brettin T."/>
            <person name="Detter J."/>
            <person name="Han C."/>
            <person name="Yasawong M."/>
            <person name="Rohde M."/>
            <person name="Tindall B."/>
            <person name="Goker M."/>
            <person name="Woyke T."/>
            <person name="Bristow J."/>
            <person name="Eisen J."/>
            <person name="Markowitz V."/>
            <person name="Hugenholtz P."/>
            <person name="Kyrpides N."/>
            <person name="Klenk H."/>
            <person name="Lapidus A."/>
        </authorList>
    </citation>
    <scope>NUCLEOTIDE SEQUENCE [LARGE SCALE GENOMIC DNA]</scope>
    <source>
        <strain evidence="19">DSM 9799 / CCM 4581 / KCTC 23876 / PAT</strain>
    </source>
</reference>
<feature type="chain" id="PRO_5003151229" evidence="15">
    <location>
        <begin position="25"/>
        <end position="339"/>
    </location>
</feature>
<dbReference type="PANTHER" id="PTHR33619">
    <property type="entry name" value="POLYSACCHARIDE EXPORT PROTEIN GFCE-RELATED"/>
    <property type="match status" value="1"/>
</dbReference>
<dbReference type="GO" id="GO:0046930">
    <property type="term" value="C:pore complex"/>
    <property type="evidence" value="ECO:0007669"/>
    <property type="project" value="UniProtKB-KW"/>
</dbReference>
<evidence type="ECO:0000256" key="2">
    <source>
        <dbReference type="ARBA" id="ARBA00009450"/>
    </source>
</evidence>
<keyword evidence="5" id="KW-0762">Sugar transport</keyword>
<dbReference type="PANTHER" id="PTHR33619:SF3">
    <property type="entry name" value="POLYSACCHARIDE EXPORT PROTEIN GFCE-RELATED"/>
    <property type="match status" value="1"/>
</dbReference>
<evidence type="ECO:0000256" key="3">
    <source>
        <dbReference type="ARBA" id="ARBA00022448"/>
    </source>
</evidence>
<keyword evidence="11" id="KW-0472">Membrane</keyword>
<keyword evidence="8" id="KW-0625">Polysaccharide transport</keyword>
<dbReference type="eggNOG" id="COG1596">
    <property type="taxonomic scope" value="Bacteria"/>
</dbReference>
<evidence type="ECO:0000256" key="4">
    <source>
        <dbReference type="ARBA" id="ARBA00022452"/>
    </source>
</evidence>
<evidence type="ECO:0000256" key="14">
    <source>
        <dbReference type="ARBA" id="ARBA00023288"/>
    </source>
</evidence>
<evidence type="ECO:0000259" key="17">
    <source>
        <dbReference type="Pfam" id="PF22461"/>
    </source>
</evidence>
<evidence type="ECO:0000256" key="8">
    <source>
        <dbReference type="ARBA" id="ARBA00023047"/>
    </source>
</evidence>
<dbReference type="GO" id="GO:0015288">
    <property type="term" value="F:porin activity"/>
    <property type="evidence" value="ECO:0007669"/>
    <property type="project" value="UniProtKB-KW"/>
</dbReference>
<evidence type="ECO:0000313" key="18">
    <source>
        <dbReference type="EMBL" id="ADN74338.1"/>
    </source>
</evidence>
<protein>
    <submittedName>
        <fullName evidence="18">Polysaccharide export protein</fullName>
    </submittedName>
</protein>
<keyword evidence="19" id="KW-1185">Reference proteome</keyword>
<evidence type="ECO:0000256" key="9">
    <source>
        <dbReference type="ARBA" id="ARBA00023065"/>
    </source>
</evidence>
<dbReference type="Gene3D" id="3.30.1950.10">
    <property type="entry name" value="wza like domain"/>
    <property type="match status" value="2"/>
</dbReference>
<feature type="domain" description="Polysaccharide export protein N-terminal" evidence="16">
    <location>
        <begin position="167"/>
        <end position="215"/>
    </location>
</feature>
<keyword evidence="13" id="KW-0998">Cell outer membrane</keyword>
<comment type="similarity">
    <text evidence="2">Belongs to the BexD/CtrA/VexA family.</text>
</comment>
<dbReference type="GO" id="GO:0015159">
    <property type="term" value="F:polysaccharide transmembrane transporter activity"/>
    <property type="evidence" value="ECO:0007669"/>
    <property type="project" value="InterPro"/>
</dbReference>
<dbReference type="GeneID" id="67180366"/>
<evidence type="ECO:0000256" key="11">
    <source>
        <dbReference type="ARBA" id="ARBA00023136"/>
    </source>
</evidence>
<keyword evidence="4" id="KW-1134">Transmembrane beta strand</keyword>
<evidence type="ECO:0000256" key="1">
    <source>
        <dbReference type="ARBA" id="ARBA00004571"/>
    </source>
</evidence>
<name>E1SW38_FERBD</name>
<keyword evidence="9" id="KW-0406">Ion transport</keyword>
<evidence type="ECO:0000256" key="10">
    <source>
        <dbReference type="ARBA" id="ARBA00023114"/>
    </source>
</evidence>
<dbReference type="Pfam" id="PF22461">
    <property type="entry name" value="SLBB_2"/>
    <property type="match status" value="1"/>
</dbReference>
<evidence type="ECO:0000256" key="13">
    <source>
        <dbReference type="ARBA" id="ARBA00023237"/>
    </source>
</evidence>
<evidence type="ECO:0000256" key="12">
    <source>
        <dbReference type="ARBA" id="ARBA00023139"/>
    </source>
</evidence>
<evidence type="ECO:0000256" key="7">
    <source>
        <dbReference type="ARBA" id="ARBA00022729"/>
    </source>
</evidence>
<comment type="subcellular location">
    <subcellularLocation>
        <location evidence="1">Cell outer membrane</location>
        <topology evidence="1">Multi-pass membrane protein</topology>
    </subcellularLocation>
</comment>
<evidence type="ECO:0000259" key="16">
    <source>
        <dbReference type="Pfam" id="PF02563"/>
    </source>
</evidence>
<sequence length="339" mass="37427">MASSNALFRTLLAALTLFVMSGCATNDFPIGEEVTLSQDTFSFTEPEFQILSQYRIVPGDQLDVLFQIQTWSREKAYRISLGDTVSVRFVNAPELDQEQKILPDGTVALPYIGAVNVYNKTTDELTAELRAAYSTILRDPQIYVTLPEYLTQIRELKKDLHTASRGLSRLVTVRPDGFVTFPMVGDLYVADRTIQQVNAELNDNYSKISNSLHVDLFLEKHAGSQIYVLGEVGKPGAIKISKPTSVAQALAMAGSHSQSARLDHIVVVRRQGKKLVGTRVDLDSALQLGAGSSHFYLMPDDVVYVPSTSLATASAVMRQLADVLLLYRGWGFSFRPSDN</sequence>
<keyword evidence="10" id="KW-0626">Porin</keyword>
<accession>E1SW38</accession>
<dbReference type="STRING" id="550540.Fbal_0124"/>
<keyword evidence="7 15" id="KW-0732">Signal</keyword>
<dbReference type="EMBL" id="CP002209">
    <property type="protein sequence ID" value="ADN74338.1"/>
    <property type="molecule type" value="Genomic_DNA"/>
</dbReference>
<dbReference type="RefSeq" id="WP_013343644.1">
    <property type="nucleotide sequence ID" value="NC_014541.1"/>
</dbReference>
<keyword evidence="3" id="KW-0813">Transport</keyword>
<dbReference type="InterPro" id="IPR003715">
    <property type="entry name" value="Poly_export_N"/>
</dbReference>
<dbReference type="GO" id="GO:0006811">
    <property type="term" value="P:monoatomic ion transport"/>
    <property type="evidence" value="ECO:0007669"/>
    <property type="project" value="UniProtKB-KW"/>
</dbReference>
<dbReference type="InterPro" id="IPR054765">
    <property type="entry name" value="SLBB_dom"/>
</dbReference>
<evidence type="ECO:0000256" key="6">
    <source>
        <dbReference type="ARBA" id="ARBA00022692"/>
    </source>
</evidence>
<dbReference type="Proteomes" id="UP000006683">
    <property type="component" value="Chromosome"/>
</dbReference>
<dbReference type="InterPro" id="IPR049712">
    <property type="entry name" value="Poly_export"/>
</dbReference>
<feature type="domain" description="SLBB" evidence="17">
    <location>
        <begin position="225"/>
        <end position="305"/>
    </location>
</feature>
<dbReference type="GO" id="GO:0009279">
    <property type="term" value="C:cell outer membrane"/>
    <property type="evidence" value="ECO:0007669"/>
    <property type="project" value="UniProtKB-SubCell"/>
</dbReference>
<organism evidence="18 19">
    <name type="scientific">Ferrimonas balearica (strain DSM 9799 / CCM 4581 / KCTC 23876 / PAT)</name>
    <dbReference type="NCBI Taxonomy" id="550540"/>
    <lineage>
        <taxon>Bacteria</taxon>
        <taxon>Pseudomonadati</taxon>
        <taxon>Pseudomonadota</taxon>
        <taxon>Gammaproteobacteria</taxon>
        <taxon>Alteromonadales</taxon>
        <taxon>Ferrimonadaceae</taxon>
        <taxon>Ferrimonas</taxon>
    </lineage>
</organism>
<evidence type="ECO:0000256" key="15">
    <source>
        <dbReference type="SAM" id="SignalP"/>
    </source>
</evidence>
<dbReference type="Gene3D" id="3.10.560.10">
    <property type="entry name" value="Outer membrane lipoprotein wza domain like"/>
    <property type="match status" value="1"/>
</dbReference>
<proteinExistence type="inferred from homology"/>
<dbReference type="Pfam" id="PF02563">
    <property type="entry name" value="Poly_export"/>
    <property type="match status" value="2"/>
</dbReference>